<dbReference type="PANTHER" id="PTHR46211:SF14">
    <property type="entry name" value="GLYCEROPHOSPHODIESTER PHOSPHODIESTERASE"/>
    <property type="match status" value="1"/>
</dbReference>
<protein>
    <submittedName>
        <fullName evidence="2">Glycerophosphodiester phosphodiesterase</fullName>
    </submittedName>
</protein>
<evidence type="ECO:0000313" key="3">
    <source>
        <dbReference type="Proteomes" id="UP001597391"/>
    </source>
</evidence>
<dbReference type="RefSeq" id="WP_377468122.1">
    <property type="nucleotide sequence ID" value="NZ_JBHUOP010000009.1"/>
</dbReference>
<dbReference type="PROSITE" id="PS50007">
    <property type="entry name" value="PIPLC_X_DOMAIN"/>
    <property type="match status" value="1"/>
</dbReference>
<evidence type="ECO:0000313" key="2">
    <source>
        <dbReference type="EMBL" id="MFD2841766.1"/>
    </source>
</evidence>
<dbReference type="PANTHER" id="PTHR46211">
    <property type="entry name" value="GLYCEROPHOSPHORYL DIESTER PHOSPHODIESTERASE"/>
    <property type="match status" value="1"/>
</dbReference>
<dbReference type="EMBL" id="JBHUOP010000009">
    <property type="protein sequence ID" value="MFD2841766.1"/>
    <property type="molecule type" value="Genomic_DNA"/>
</dbReference>
<dbReference type="InterPro" id="IPR030395">
    <property type="entry name" value="GP_PDE_dom"/>
</dbReference>
<feature type="domain" description="GP-PDE" evidence="1">
    <location>
        <begin position="4"/>
        <end position="241"/>
    </location>
</feature>
<dbReference type="SUPFAM" id="SSF51695">
    <property type="entry name" value="PLC-like phosphodiesterases"/>
    <property type="match status" value="1"/>
</dbReference>
<reference evidence="3" key="1">
    <citation type="journal article" date="2019" name="Int. J. Syst. Evol. Microbiol.">
        <title>The Global Catalogue of Microorganisms (GCM) 10K type strain sequencing project: providing services to taxonomists for standard genome sequencing and annotation.</title>
        <authorList>
            <consortium name="The Broad Institute Genomics Platform"/>
            <consortium name="The Broad Institute Genome Sequencing Center for Infectious Disease"/>
            <person name="Wu L."/>
            <person name="Ma J."/>
        </authorList>
    </citation>
    <scope>NUCLEOTIDE SEQUENCE [LARGE SCALE GENOMIC DNA]</scope>
    <source>
        <strain evidence="3">KCTC 33576</strain>
    </source>
</reference>
<gene>
    <name evidence="2" type="ORF">ACFSYH_14490</name>
</gene>
<sequence>MTLPLIVAHRGNKSVTPENTLPAFASALNSGCDGIEMDVVMTADNIPVVIHDETVDGTTNGSGHVGQMTLAQIRQLDAGSWFSPGFAGTRIPTFAEFAGLMAEAPGVEILLEFKGHWTAAQASVVLEDVKAHELTDRTMLQSFHPLTIGALHEIAPGSKRGALLEIVPDELIASAQALGLYTVNPDVNLVLNAPNLVQLIHDADMKIQVWTANTTEQWERLVELGVDAIITDHPDRLAGWYDGRGLR</sequence>
<dbReference type="InterPro" id="IPR017946">
    <property type="entry name" value="PLC-like_Pdiesterase_TIM-brl"/>
</dbReference>
<comment type="caution">
    <text evidence="2">The sequence shown here is derived from an EMBL/GenBank/DDBJ whole genome shotgun (WGS) entry which is preliminary data.</text>
</comment>
<evidence type="ECO:0000259" key="1">
    <source>
        <dbReference type="PROSITE" id="PS51704"/>
    </source>
</evidence>
<proteinExistence type="predicted"/>
<dbReference type="Gene3D" id="3.20.20.190">
    <property type="entry name" value="Phosphatidylinositol (PI) phosphodiesterase"/>
    <property type="match status" value="1"/>
</dbReference>
<dbReference type="Pfam" id="PF03009">
    <property type="entry name" value="GDPD"/>
    <property type="match status" value="1"/>
</dbReference>
<dbReference type="Proteomes" id="UP001597391">
    <property type="component" value="Unassembled WGS sequence"/>
</dbReference>
<accession>A0ABW5XL47</accession>
<name>A0ABW5XL47_9MICO</name>
<organism evidence="2 3">
    <name type="scientific">Populibacterium corticicola</name>
    <dbReference type="NCBI Taxonomy" id="1812826"/>
    <lineage>
        <taxon>Bacteria</taxon>
        <taxon>Bacillati</taxon>
        <taxon>Actinomycetota</taxon>
        <taxon>Actinomycetes</taxon>
        <taxon>Micrococcales</taxon>
        <taxon>Jonesiaceae</taxon>
        <taxon>Populibacterium</taxon>
    </lineage>
</organism>
<dbReference type="PROSITE" id="PS51704">
    <property type="entry name" value="GP_PDE"/>
    <property type="match status" value="1"/>
</dbReference>
<keyword evidence="3" id="KW-1185">Reference proteome</keyword>